<keyword evidence="10" id="KW-1185">Reference proteome</keyword>
<keyword evidence="5 8" id="KW-1133">Transmembrane helix</keyword>
<keyword evidence="4" id="KW-0256">Endoplasmic reticulum</keyword>
<evidence type="ECO:0000256" key="4">
    <source>
        <dbReference type="ARBA" id="ARBA00022824"/>
    </source>
</evidence>
<dbReference type="InterPro" id="IPR004299">
    <property type="entry name" value="MBOAT_fam"/>
</dbReference>
<reference evidence="9" key="2">
    <citation type="submission" date="2025-08" db="UniProtKB">
        <authorList>
            <consortium name="Ensembl"/>
        </authorList>
    </citation>
    <scope>IDENTIFICATION</scope>
</reference>
<evidence type="ECO:0000256" key="5">
    <source>
        <dbReference type="ARBA" id="ARBA00022989"/>
    </source>
</evidence>
<dbReference type="GO" id="GO:0016412">
    <property type="term" value="F:serine O-acyltransferase activity"/>
    <property type="evidence" value="ECO:0007669"/>
    <property type="project" value="TreeGrafter"/>
</dbReference>
<feature type="transmembrane region" description="Helical" evidence="8">
    <location>
        <begin position="330"/>
        <end position="350"/>
    </location>
</feature>
<feature type="transmembrane region" description="Helical" evidence="8">
    <location>
        <begin position="42"/>
        <end position="75"/>
    </location>
</feature>
<dbReference type="PANTHER" id="PTHR13906">
    <property type="entry name" value="PORCUPINE"/>
    <property type="match status" value="1"/>
</dbReference>
<feature type="transmembrane region" description="Helical" evidence="8">
    <location>
        <begin position="13"/>
        <end position="30"/>
    </location>
</feature>
<dbReference type="AlphaFoldDB" id="A0A8C7SMB7"/>
<comment type="subcellular location">
    <subcellularLocation>
        <location evidence="1">Endoplasmic reticulum membrane</location>
        <topology evidence="1">Multi-pass membrane protein</topology>
    </subcellularLocation>
</comment>
<dbReference type="Proteomes" id="UP000694395">
    <property type="component" value="Chromosome 11"/>
</dbReference>
<evidence type="ECO:0000256" key="8">
    <source>
        <dbReference type="SAM" id="Phobius"/>
    </source>
</evidence>
<evidence type="ECO:0008006" key="11">
    <source>
        <dbReference type="Google" id="ProtNLM"/>
    </source>
</evidence>
<dbReference type="GO" id="GO:0005789">
    <property type="term" value="C:endoplasmic reticulum membrane"/>
    <property type="evidence" value="ECO:0007669"/>
    <property type="project" value="UniProtKB-SubCell"/>
</dbReference>
<organism evidence="9 10">
    <name type="scientific">Oncorhynchus mykiss</name>
    <name type="common">Rainbow trout</name>
    <name type="synonym">Salmo gairdneri</name>
    <dbReference type="NCBI Taxonomy" id="8022"/>
    <lineage>
        <taxon>Eukaryota</taxon>
        <taxon>Metazoa</taxon>
        <taxon>Chordata</taxon>
        <taxon>Craniata</taxon>
        <taxon>Vertebrata</taxon>
        <taxon>Euteleostomi</taxon>
        <taxon>Actinopterygii</taxon>
        <taxon>Neopterygii</taxon>
        <taxon>Teleostei</taxon>
        <taxon>Protacanthopterygii</taxon>
        <taxon>Salmoniformes</taxon>
        <taxon>Salmonidae</taxon>
        <taxon>Salmoninae</taxon>
        <taxon>Oncorhynchus</taxon>
    </lineage>
</organism>
<dbReference type="Ensembl" id="ENSOMYT00000073103.2">
    <property type="protein sequence ID" value="ENSOMYP00000067126.2"/>
    <property type="gene ID" value="ENSOMYG00000031091.2"/>
</dbReference>
<evidence type="ECO:0000256" key="2">
    <source>
        <dbReference type="ARBA" id="ARBA00022679"/>
    </source>
</evidence>
<dbReference type="Pfam" id="PF03062">
    <property type="entry name" value="MBOAT"/>
    <property type="match status" value="1"/>
</dbReference>
<dbReference type="GO" id="GO:0030258">
    <property type="term" value="P:lipid modification"/>
    <property type="evidence" value="ECO:0007669"/>
    <property type="project" value="TreeGrafter"/>
</dbReference>
<feature type="transmembrane region" description="Helical" evidence="8">
    <location>
        <begin position="404"/>
        <end position="428"/>
    </location>
</feature>
<keyword evidence="2" id="KW-0808">Transferase</keyword>
<feature type="transmembrane region" description="Helical" evidence="8">
    <location>
        <begin position="371"/>
        <end position="392"/>
    </location>
</feature>
<keyword evidence="6 8" id="KW-0472">Membrane</keyword>
<sequence length="441" mass="50739">MEPIQWLCEQHPFLTYQCFSIPFAFLFYILAKQGCLSLTYRYLFLASGGCILAIVTMGVYSLLLFISTVIFVLLVCSLSPERVHPWVFGLQMGWQTFWHLLIQYREYYLNEPTDSRLLLSMSSLMLLTQRVTSVSMDLQDGGRVTLMTQCRVFLPLISYALNFTALLGGPLSSFDQFVYFVEQTTISPPPQPLSVISYKGFQVLSLEWARNYLTRLLRDNASSLSVSNNVLTDVLWIWGLAVVLRIRYYSHWKISECLNNAAGLGFRGMVREDNPNWSGLSDGDLWTTEMSCQVSEFARRWNGTTATWLRRLVFQRCKTAPLVMTFGFSIWWHGIHLGQFVGFLLWAAAVRADYQIHKYLKPKLTSTRRRLVRTCLCWLNTQMVMACVVIAIELRSTSSLKILGLTYTGVFPLLNVLFIFICNHLIILEQLLSYLQNRIPC</sequence>
<evidence type="ECO:0000256" key="7">
    <source>
        <dbReference type="ARBA" id="ARBA00023315"/>
    </source>
</evidence>
<evidence type="ECO:0000313" key="9">
    <source>
        <dbReference type="Ensembl" id="ENSOMYP00000067126.2"/>
    </source>
</evidence>
<reference evidence="9" key="3">
    <citation type="submission" date="2025-09" db="UniProtKB">
        <authorList>
            <consortium name="Ensembl"/>
        </authorList>
    </citation>
    <scope>IDENTIFICATION</scope>
</reference>
<keyword evidence="7" id="KW-0012">Acyltransferase</keyword>
<dbReference type="InterPro" id="IPR049941">
    <property type="entry name" value="LPLAT_7/PORCN-like"/>
</dbReference>
<name>A0A8C7SMB7_ONCMY</name>
<proteinExistence type="predicted"/>
<protein>
    <recommendedName>
        <fullName evidence="11">Ghrelin O-acyltransferase</fullName>
    </recommendedName>
</protein>
<evidence type="ECO:0000256" key="3">
    <source>
        <dbReference type="ARBA" id="ARBA00022692"/>
    </source>
</evidence>
<dbReference type="PANTHER" id="PTHR13906:SF3">
    <property type="entry name" value="GHRELIN O-ACYLTRANSFERASE"/>
    <property type="match status" value="1"/>
</dbReference>
<evidence type="ECO:0000313" key="10">
    <source>
        <dbReference type="Proteomes" id="UP000694395"/>
    </source>
</evidence>
<dbReference type="GeneTree" id="ENSGT01030000234564"/>
<evidence type="ECO:0000256" key="1">
    <source>
        <dbReference type="ARBA" id="ARBA00004477"/>
    </source>
</evidence>
<reference evidence="9" key="1">
    <citation type="submission" date="2020-07" db="EMBL/GenBank/DDBJ databases">
        <title>A long reads based de novo assembly of the rainbow trout Arlee double haploid line genome.</title>
        <authorList>
            <person name="Gao G."/>
            <person name="Palti Y."/>
        </authorList>
    </citation>
    <scope>NUCLEOTIDE SEQUENCE [LARGE SCALE GENOMIC DNA]</scope>
</reference>
<keyword evidence="3 8" id="KW-0812">Transmembrane</keyword>
<evidence type="ECO:0000256" key="6">
    <source>
        <dbReference type="ARBA" id="ARBA00023136"/>
    </source>
</evidence>
<accession>A0A8C7SMB7</accession>